<organism evidence="1 2">
    <name type="scientific">Sorghum bicolor</name>
    <name type="common">Sorghum</name>
    <name type="synonym">Sorghum vulgare</name>
    <dbReference type="NCBI Taxonomy" id="4558"/>
    <lineage>
        <taxon>Eukaryota</taxon>
        <taxon>Viridiplantae</taxon>
        <taxon>Streptophyta</taxon>
        <taxon>Embryophyta</taxon>
        <taxon>Tracheophyta</taxon>
        <taxon>Spermatophyta</taxon>
        <taxon>Magnoliopsida</taxon>
        <taxon>Liliopsida</taxon>
        <taxon>Poales</taxon>
        <taxon>Poaceae</taxon>
        <taxon>PACMAD clade</taxon>
        <taxon>Panicoideae</taxon>
        <taxon>Andropogonodae</taxon>
        <taxon>Andropogoneae</taxon>
        <taxon>Sorghinae</taxon>
        <taxon>Sorghum</taxon>
    </lineage>
</organism>
<keyword evidence="2" id="KW-1185">Reference proteome</keyword>
<protein>
    <submittedName>
        <fullName evidence="1">Uncharacterized protein</fullName>
    </submittedName>
</protein>
<reference evidence="1 2" key="1">
    <citation type="journal article" date="2009" name="Nature">
        <title>The Sorghum bicolor genome and the diversification of grasses.</title>
        <authorList>
            <person name="Paterson A.H."/>
            <person name="Bowers J.E."/>
            <person name="Bruggmann R."/>
            <person name="Dubchak I."/>
            <person name="Grimwood J."/>
            <person name="Gundlach H."/>
            <person name="Haberer G."/>
            <person name="Hellsten U."/>
            <person name="Mitros T."/>
            <person name="Poliakov A."/>
            <person name="Schmutz J."/>
            <person name="Spannagl M."/>
            <person name="Tang H."/>
            <person name="Wang X."/>
            <person name="Wicker T."/>
            <person name="Bharti A.K."/>
            <person name="Chapman J."/>
            <person name="Feltus F.A."/>
            <person name="Gowik U."/>
            <person name="Grigoriev I.V."/>
            <person name="Lyons E."/>
            <person name="Maher C.A."/>
            <person name="Martis M."/>
            <person name="Narechania A."/>
            <person name="Otillar R.P."/>
            <person name="Penning B.W."/>
            <person name="Salamov A.A."/>
            <person name="Wang Y."/>
            <person name="Zhang L."/>
            <person name="Carpita N.C."/>
            <person name="Freeling M."/>
            <person name="Gingle A.R."/>
            <person name="Hash C.T."/>
            <person name="Keller B."/>
            <person name="Klein P."/>
            <person name="Kresovich S."/>
            <person name="McCann M.C."/>
            <person name="Ming R."/>
            <person name="Peterson D.G."/>
            <person name="Mehboob-ur-Rahman"/>
            <person name="Ware D."/>
            <person name="Westhoff P."/>
            <person name="Mayer K.F."/>
            <person name="Messing J."/>
            <person name="Rokhsar D.S."/>
        </authorList>
    </citation>
    <scope>NUCLEOTIDE SEQUENCE [LARGE SCALE GENOMIC DNA]</scope>
    <source>
        <strain evidence="2">cv. BTx623</strain>
    </source>
</reference>
<evidence type="ECO:0000313" key="1">
    <source>
        <dbReference type="EMBL" id="OQU82849.1"/>
    </source>
</evidence>
<sequence>MALHPICHNYCNFMANSLCEDLTLHTWHKSRSKSRAMELQKRIVSIASSKVKHL</sequence>
<evidence type="ECO:0000313" key="2">
    <source>
        <dbReference type="Proteomes" id="UP000000768"/>
    </source>
</evidence>
<dbReference type="Proteomes" id="UP000000768">
    <property type="component" value="Chromosome 5"/>
</dbReference>
<reference evidence="2" key="2">
    <citation type="journal article" date="2018" name="Plant J.">
        <title>The Sorghum bicolor reference genome: improved assembly, gene annotations, a transcriptome atlas, and signatures of genome organization.</title>
        <authorList>
            <person name="McCormick R.F."/>
            <person name="Truong S.K."/>
            <person name="Sreedasyam A."/>
            <person name="Jenkins J."/>
            <person name="Shu S."/>
            <person name="Sims D."/>
            <person name="Kennedy M."/>
            <person name="Amirebrahimi M."/>
            <person name="Weers B.D."/>
            <person name="McKinley B."/>
            <person name="Mattison A."/>
            <person name="Morishige D.T."/>
            <person name="Grimwood J."/>
            <person name="Schmutz J."/>
            <person name="Mullet J.E."/>
        </authorList>
    </citation>
    <scope>NUCLEOTIDE SEQUENCE [LARGE SCALE GENOMIC DNA]</scope>
    <source>
        <strain evidence="2">cv. BTx623</strain>
    </source>
</reference>
<name>A0A1Z5RGX6_SORBI</name>
<gene>
    <name evidence="1" type="ORF">SORBI_3005G029300</name>
</gene>
<dbReference type="AlphaFoldDB" id="A0A1Z5RGX6"/>
<dbReference type="Gramene" id="OQU82849">
    <property type="protein sequence ID" value="OQU82849"/>
    <property type="gene ID" value="SORBI_3005G029300"/>
</dbReference>
<accession>A0A1Z5RGX6</accession>
<proteinExistence type="predicted"/>
<dbReference type="EMBL" id="CM000764">
    <property type="protein sequence ID" value="OQU82849.1"/>
    <property type="molecule type" value="Genomic_DNA"/>
</dbReference>